<evidence type="ECO:0000256" key="7">
    <source>
        <dbReference type="ARBA" id="ARBA00023274"/>
    </source>
</evidence>
<reference evidence="11" key="1">
    <citation type="journal article" date="2010" name="Science">
        <title>Plasticity of animal genome architecture unmasked by rapid evolution of a pelagic tunicate.</title>
        <authorList>
            <person name="Denoeud F."/>
            <person name="Henriet S."/>
            <person name="Mungpakdee S."/>
            <person name="Aury J.M."/>
            <person name="Da Silva C."/>
            <person name="Brinkmann H."/>
            <person name="Mikhaleva J."/>
            <person name="Olsen L.C."/>
            <person name="Jubin C."/>
            <person name="Canestro C."/>
            <person name="Bouquet J.M."/>
            <person name="Danks G."/>
            <person name="Poulain J."/>
            <person name="Campsteijn C."/>
            <person name="Adamski M."/>
            <person name="Cross I."/>
            <person name="Yadetie F."/>
            <person name="Muffato M."/>
            <person name="Louis A."/>
            <person name="Butcher S."/>
            <person name="Tsagkogeorga G."/>
            <person name="Konrad A."/>
            <person name="Singh S."/>
            <person name="Jensen M.F."/>
            <person name="Cong E.H."/>
            <person name="Eikeseth-Otteraa H."/>
            <person name="Noel B."/>
            <person name="Anthouard V."/>
            <person name="Porcel B.M."/>
            <person name="Kachouri-Lafond R."/>
            <person name="Nishino A."/>
            <person name="Ugolini M."/>
            <person name="Chourrout P."/>
            <person name="Nishida H."/>
            <person name="Aasland R."/>
            <person name="Huzurbazar S."/>
            <person name="Westhof E."/>
            <person name="Delsuc F."/>
            <person name="Lehrach H."/>
            <person name="Reinhardt R."/>
            <person name="Weissenbach J."/>
            <person name="Roy S.W."/>
            <person name="Artiguenave F."/>
            <person name="Postlethwait J.H."/>
            <person name="Manak J.R."/>
            <person name="Thompson E.M."/>
            <person name="Jaillon O."/>
            <person name="Du Pasquier L."/>
            <person name="Boudinot P."/>
            <person name="Liberles D.A."/>
            <person name="Volff J.N."/>
            <person name="Philippe H."/>
            <person name="Lenhard B."/>
            <person name="Roest Crollius H."/>
            <person name="Wincker P."/>
            <person name="Chourrout D."/>
        </authorList>
    </citation>
    <scope>NUCLEOTIDE SEQUENCE [LARGE SCALE GENOMIC DNA]</scope>
</reference>
<dbReference type="GO" id="GO:0032040">
    <property type="term" value="C:small-subunit processome"/>
    <property type="evidence" value="ECO:0007669"/>
    <property type="project" value="TreeGrafter"/>
</dbReference>
<comment type="similarity">
    <text evidence="2 8">Belongs to the KRR1 family.</text>
</comment>
<dbReference type="EMBL" id="FN653025">
    <property type="protein sequence ID" value="CBY18272.1"/>
    <property type="molecule type" value="Genomic_DNA"/>
</dbReference>
<feature type="compositionally biased region" description="Basic and acidic residues" evidence="9">
    <location>
        <begin position="326"/>
        <end position="335"/>
    </location>
</feature>
<evidence type="ECO:0000256" key="1">
    <source>
        <dbReference type="ARBA" id="ARBA00004604"/>
    </source>
</evidence>
<keyword evidence="4 8" id="KW-0698">rRNA processing</keyword>
<dbReference type="CDD" id="cd22394">
    <property type="entry name" value="KH-I_KRR1_rpt2"/>
    <property type="match status" value="1"/>
</dbReference>
<evidence type="ECO:0000256" key="2">
    <source>
        <dbReference type="ARBA" id="ARBA00009344"/>
    </source>
</evidence>
<dbReference type="SMART" id="SM00322">
    <property type="entry name" value="KH"/>
    <property type="match status" value="1"/>
</dbReference>
<evidence type="ECO:0000259" key="10">
    <source>
        <dbReference type="SMART" id="SM00322"/>
    </source>
</evidence>
<proteinExistence type="inferred from homology"/>
<dbReference type="PANTHER" id="PTHR12581:SF0">
    <property type="entry name" value="KRR1 SMALL SUBUNIT PROCESSOME COMPONENT HOMOLOG"/>
    <property type="match status" value="1"/>
</dbReference>
<dbReference type="GO" id="GO:0003723">
    <property type="term" value="F:RNA binding"/>
    <property type="evidence" value="ECO:0007669"/>
    <property type="project" value="UniProtKB-KW"/>
</dbReference>
<dbReference type="Pfam" id="PF21800">
    <property type="entry name" value="KH_KRR1_2nd"/>
    <property type="match status" value="1"/>
</dbReference>
<gene>
    <name evidence="11" type="ORF">GSOID_T00002126001</name>
</gene>
<dbReference type="Gene3D" id="3.30.1370.10">
    <property type="entry name" value="K Homology domain, type 1"/>
    <property type="match status" value="2"/>
</dbReference>
<dbReference type="PIRSF" id="PIRSF006515">
    <property type="entry name" value="KRR1"/>
    <property type="match status" value="1"/>
</dbReference>
<feature type="region of interest" description="Disordered" evidence="9">
    <location>
        <begin position="231"/>
        <end position="252"/>
    </location>
</feature>
<keyword evidence="12" id="KW-1185">Reference proteome</keyword>
<dbReference type="AlphaFoldDB" id="E4X4Q4"/>
<feature type="compositionally biased region" description="Basic and acidic residues" evidence="9">
    <location>
        <begin position="299"/>
        <end position="314"/>
    </location>
</feature>
<name>E4X4Q4_OIKDI</name>
<sequence length="335" mass="38892">MTDTVPEEEKLTVPDGWKPEEFKPEHNPNGCLEESKFSTLFPKYREKYLKEVWPLVEKFLTPYFLKCELDLIEGSMTVKTTKKTWDPYSIINARDLIKLLARSVPYEHAVKCFDDENAVEVVKIKGLVRNLERFAKRRQRLIGPEGQTLKCVEYLTGCYINVQGGTVAIIGPHRGLKECRKIVVDTMNNKHPAHNIRELMIKRECAKNPALRNENWSRFLPKYKSKVVKKEKKDIKEKKEYTPFPPAPVSSKIDKELESGEYFIKAKEQKKKKKQLKAEKQEAANEERSKKRAASFQAPKEKQVKKNDSEVREAPKKKKKMAKLSVDIEKLKAKS</sequence>
<evidence type="ECO:0000256" key="6">
    <source>
        <dbReference type="ARBA" id="ARBA00023242"/>
    </source>
</evidence>
<feature type="compositionally biased region" description="Basic and acidic residues" evidence="9">
    <location>
        <begin position="7"/>
        <end position="26"/>
    </location>
</feature>
<evidence type="ECO:0000313" key="12">
    <source>
        <dbReference type="Proteomes" id="UP000001307"/>
    </source>
</evidence>
<dbReference type="InterPro" id="IPR048549">
    <property type="entry name" value="KRR1-like_KH2_euk"/>
</dbReference>
<dbReference type="PANTHER" id="PTHR12581">
    <property type="entry name" value="HIV-1 REV BINDING PROTEIN 2, 3"/>
    <property type="match status" value="1"/>
</dbReference>
<dbReference type="SUPFAM" id="SSF54791">
    <property type="entry name" value="Eukaryotic type KH-domain (KH-domain type I)"/>
    <property type="match status" value="1"/>
</dbReference>
<keyword evidence="7 8" id="KW-0687">Ribonucleoprotein</keyword>
<dbReference type="InterPro" id="IPR048550">
    <property type="entry name" value="KRR1-like_KH1_euk"/>
</dbReference>
<keyword evidence="3 8" id="KW-0690">Ribosome biogenesis</keyword>
<dbReference type="OrthoDB" id="441223at2759"/>
<comment type="subunit">
    <text evidence="8">Component of the ribosomal small subunit (SSU) processome.</text>
</comment>
<dbReference type="FunFam" id="3.30.1370.10:FF:000014">
    <property type="entry name" value="KRR1 small subunit processome component"/>
    <property type="match status" value="1"/>
</dbReference>
<evidence type="ECO:0000256" key="9">
    <source>
        <dbReference type="SAM" id="MobiDB-lite"/>
    </source>
</evidence>
<dbReference type="CDD" id="cd22393">
    <property type="entry name" value="KH-I_KRR1_rpt1"/>
    <property type="match status" value="1"/>
</dbReference>
<keyword evidence="5 8" id="KW-0694">RNA-binding</keyword>
<dbReference type="InterPro" id="IPR048548">
    <property type="entry name" value="KRR1-like_KH2"/>
</dbReference>
<evidence type="ECO:0000313" key="11">
    <source>
        <dbReference type="EMBL" id="CBY18272.1"/>
    </source>
</evidence>
<dbReference type="Proteomes" id="UP000001307">
    <property type="component" value="Unassembled WGS sequence"/>
</dbReference>
<comment type="function">
    <text evidence="8">Required for 40S ribosome biogenesis. Involved in nucleolar processing of pre-18S ribosomal RNA and ribosome assembly.</text>
</comment>
<protein>
    <recommendedName>
        <fullName evidence="8">KRR1 small subunit processome component</fullName>
    </recommendedName>
    <alternativeName>
        <fullName evidence="8">KRR-R motif-containing protein 1</fullName>
    </alternativeName>
</protein>
<dbReference type="InterPro" id="IPR004087">
    <property type="entry name" value="KH_dom"/>
</dbReference>
<dbReference type="Pfam" id="PF17903">
    <property type="entry name" value="KH_KRR1_1st"/>
    <property type="match status" value="1"/>
</dbReference>
<feature type="compositionally biased region" description="Basic and acidic residues" evidence="9">
    <location>
        <begin position="231"/>
        <end position="241"/>
    </location>
</feature>
<keyword evidence="6 8" id="KW-0539">Nucleus</keyword>
<feature type="region of interest" description="Disordered" evidence="9">
    <location>
        <begin position="1"/>
        <end position="28"/>
    </location>
</feature>
<dbReference type="InterPro" id="IPR036612">
    <property type="entry name" value="KH_dom_type_1_sf"/>
</dbReference>
<dbReference type="InterPro" id="IPR041174">
    <property type="entry name" value="KRR1-like_KH1"/>
</dbReference>
<dbReference type="FunCoup" id="E4X4Q4">
    <property type="interactions" value="516"/>
</dbReference>
<evidence type="ECO:0000256" key="5">
    <source>
        <dbReference type="ARBA" id="ARBA00022884"/>
    </source>
</evidence>
<feature type="region of interest" description="Disordered" evidence="9">
    <location>
        <begin position="268"/>
        <end position="335"/>
    </location>
</feature>
<accession>E4X4Q4</accession>
<feature type="compositionally biased region" description="Basic and acidic residues" evidence="9">
    <location>
        <begin position="276"/>
        <end position="289"/>
    </location>
</feature>
<dbReference type="GO" id="GO:0006364">
    <property type="term" value="P:rRNA processing"/>
    <property type="evidence" value="ECO:0007669"/>
    <property type="project" value="UniProtKB-KW"/>
</dbReference>
<evidence type="ECO:0000256" key="8">
    <source>
        <dbReference type="PIRNR" id="PIRNR006515"/>
    </source>
</evidence>
<dbReference type="InterPro" id="IPR024166">
    <property type="entry name" value="rRNA_assembly_KRR1"/>
</dbReference>
<comment type="subcellular location">
    <subcellularLocation>
        <location evidence="1 8">Nucleus</location>
        <location evidence="1 8">Nucleolus</location>
    </subcellularLocation>
</comment>
<evidence type="ECO:0000256" key="4">
    <source>
        <dbReference type="ARBA" id="ARBA00022552"/>
    </source>
</evidence>
<evidence type="ECO:0000256" key="3">
    <source>
        <dbReference type="ARBA" id="ARBA00022517"/>
    </source>
</evidence>
<dbReference type="InParanoid" id="E4X4Q4"/>
<feature type="domain" description="K Homology" evidence="10">
    <location>
        <begin position="116"/>
        <end position="188"/>
    </location>
</feature>
<organism evidence="11">
    <name type="scientific">Oikopleura dioica</name>
    <name type="common">Tunicate</name>
    <dbReference type="NCBI Taxonomy" id="34765"/>
    <lineage>
        <taxon>Eukaryota</taxon>
        <taxon>Metazoa</taxon>
        <taxon>Chordata</taxon>
        <taxon>Tunicata</taxon>
        <taxon>Appendicularia</taxon>
        <taxon>Copelata</taxon>
        <taxon>Oikopleuridae</taxon>
        <taxon>Oikopleura</taxon>
    </lineage>
</organism>